<evidence type="ECO:0000313" key="3">
    <source>
        <dbReference type="Proteomes" id="UP000297245"/>
    </source>
</evidence>
<gene>
    <name evidence="2" type="ORF">K435DRAFT_962194</name>
</gene>
<proteinExistence type="predicted"/>
<organism evidence="2 3">
    <name type="scientific">Dendrothele bispora (strain CBS 962.96)</name>
    <dbReference type="NCBI Taxonomy" id="1314807"/>
    <lineage>
        <taxon>Eukaryota</taxon>
        <taxon>Fungi</taxon>
        <taxon>Dikarya</taxon>
        <taxon>Basidiomycota</taxon>
        <taxon>Agaricomycotina</taxon>
        <taxon>Agaricomycetes</taxon>
        <taxon>Agaricomycetidae</taxon>
        <taxon>Agaricales</taxon>
        <taxon>Agaricales incertae sedis</taxon>
        <taxon>Dendrothele</taxon>
    </lineage>
</organism>
<dbReference type="AlphaFoldDB" id="A0A4S8MMS5"/>
<keyword evidence="1" id="KW-0175">Coiled coil</keyword>
<evidence type="ECO:0000256" key="1">
    <source>
        <dbReference type="SAM" id="Coils"/>
    </source>
</evidence>
<feature type="coiled-coil region" evidence="1">
    <location>
        <begin position="21"/>
        <end position="62"/>
    </location>
</feature>
<dbReference type="Proteomes" id="UP000297245">
    <property type="component" value="Unassembled WGS sequence"/>
</dbReference>
<name>A0A4S8MMS5_DENBC</name>
<keyword evidence="3" id="KW-1185">Reference proteome</keyword>
<reference evidence="2 3" key="1">
    <citation type="journal article" date="2019" name="Nat. Ecol. Evol.">
        <title>Megaphylogeny resolves global patterns of mushroom evolution.</title>
        <authorList>
            <person name="Varga T."/>
            <person name="Krizsan K."/>
            <person name="Foldi C."/>
            <person name="Dima B."/>
            <person name="Sanchez-Garcia M."/>
            <person name="Sanchez-Ramirez S."/>
            <person name="Szollosi G.J."/>
            <person name="Szarkandi J.G."/>
            <person name="Papp V."/>
            <person name="Albert L."/>
            <person name="Andreopoulos W."/>
            <person name="Angelini C."/>
            <person name="Antonin V."/>
            <person name="Barry K.W."/>
            <person name="Bougher N.L."/>
            <person name="Buchanan P."/>
            <person name="Buyck B."/>
            <person name="Bense V."/>
            <person name="Catcheside P."/>
            <person name="Chovatia M."/>
            <person name="Cooper J."/>
            <person name="Damon W."/>
            <person name="Desjardin D."/>
            <person name="Finy P."/>
            <person name="Geml J."/>
            <person name="Haridas S."/>
            <person name="Hughes K."/>
            <person name="Justo A."/>
            <person name="Karasinski D."/>
            <person name="Kautmanova I."/>
            <person name="Kiss B."/>
            <person name="Kocsube S."/>
            <person name="Kotiranta H."/>
            <person name="LaButti K.M."/>
            <person name="Lechner B.E."/>
            <person name="Liimatainen K."/>
            <person name="Lipzen A."/>
            <person name="Lukacs Z."/>
            <person name="Mihaltcheva S."/>
            <person name="Morgado L.N."/>
            <person name="Niskanen T."/>
            <person name="Noordeloos M.E."/>
            <person name="Ohm R.A."/>
            <person name="Ortiz-Santana B."/>
            <person name="Ovrebo C."/>
            <person name="Racz N."/>
            <person name="Riley R."/>
            <person name="Savchenko A."/>
            <person name="Shiryaev A."/>
            <person name="Soop K."/>
            <person name="Spirin V."/>
            <person name="Szebenyi C."/>
            <person name="Tomsovsky M."/>
            <person name="Tulloss R.E."/>
            <person name="Uehling J."/>
            <person name="Grigoriev I.V."/>
            <person name="Vagvolgyi C."/>
            <person name="Papp T."/>
            <person name="Martin F.M."/>
            <person name="Miettinen O."/>
            <person name="Hibbett D.S."/>
            <person name="Nagy L.G."/>
        </authorList>
    </citation>
    <scope>NUCLEOTIDE SEQUENCE [LARGE SCALE GENOMIC DNA]</scope>
    <source>
        <strain evidence="2 3">CBS 962.96</strain>
    </source>
</reference>
<sequence length="469" mass="54193">MVQQRVEPTEHDNEYKIRQFCLEAVQDIERMNAQIRRLQSTLDSITQKRDTLQRQVSAYRRSIAPPIPVEILQHIFRSCVELFPVISSSGCVEAPVLLTHVCSQWCSIALDTPDLWSAMHIVVPNHNVFRFASKRRRILETMGAFIKRSRDLPLHISVYSGLFYKHIFETELIHEDREDIDAIVEVLETLVIYSRRWKYLKLLIPFHCYNRATSRLKSEHVPQLETAMVAGRGVDFLLNAPRLRQLALQYPTHPYFFAPDSLSLDGEMWGRLHTLKLNVSLANLAIGTHEMFPILEGCPNLRECMLDLGFLNRPILGRAPAQRILVLPHLKELHLIDARANNILGTILSQLSAPTLESFSLFNTPISHFRMDGETLTHVNEFLERSSCSLLKLLLVMCQSPDLKSNEFVQFLRGIHGTLQNLIMESRADEDTYFMNDDILRALTRWRQHLGENFTRFRLCSCVYWSGCL</sequence>
<protein>
    <submittedName>
        <fullName evidence="2">Uncharacterized protein</fullName>
    </submittedName>
</protein>
<dbReference type="EMBL" id="ML179062">
    <property type="protein sequence ID" value="THV03849.1"/>
    <property type="molecule type" value="Genomic_DNA"/>
</dbReference>
<dbReference type="OrthoDB" id="3365698at2759"/>
<accession>A0A4S8MMS5</accession>
<dbReference type="SUPFAM" id="SSF52047">
    <property type="entry name" value="RNI-like"/>
    <property type="match status" value="1"/>
</dbReference>
<evidence type="ECO:0000313" key="2">
    <source>
        <dbReference type="EMBL" id="THV03849.1"/>
    </source>
</evidence>